<protein>
    <submittedName>
        <fullName evidence="2">DNA helicase MCM9, putative (MCM9)</fullName>
    </submittedName>
</protein>
<proteinExistence type="predicted"/>
<accession>A0A1A8WQJ6</accession>
<dbReference type="Gene3D" id="3.40.50.300">
    <property type="entry name" value="P-loop containing nucleotide triphosphate hydrolases"/>
    <property type="match status" value="1"/>
</dbReference>
<keyword evidence="2" id="KW-0347">Helicase</keyword>
<sequence length="127" mass="14353">KYNNGDNGTTIRSLESLIRLSEAHSKLMYNNIVTTDDVINIILLVELSLRSYKIGIKINGNNNILIAKTGIIENLKQILLTYNQDNHTFKLLDDVLFDKSLYNYFKSVILNKLGLSEQDGVVHSGLQ</sequence>
<evidence type="ECO:0000259" key="1">
    <source>
        <dbReference type="Pfam" id="PF17855"/>
    </source>
</evidence>
<organism evidence="2 3">
    <name type="scientific">Plasmodium ovale curtisi</name>
    <dbReference type="NCBI Taxonomy" id="864141"/>
    <lineage>
        <taxon>Eukaryota</taxon>
        <taxon>Sar</taxon>
        <taxon>Alveolata</taxon>
        <taxon>Apicomplexa</taxon>
        <taxon>Aconoidasida</taxon>
        <taxon>Haemosporida</taxon>
        <taxon>Plasmodiidae</taxon>
        <taxon>Plasmodium</taxon>
        <taxon>Plasmodium (Plasmodium)</taxon>
    </lineage>
</organism>
<reference evidence="3" key="1">
    <citation type="submission" date="2016-05" db="EMBL/GenBank/DDBJ databases">
        <authorList>
            <person name="Naeem Raeece"/>
        </authorList>
    </citation>
    <scope>NUCLEOTIDE SEQUENCE [LARGE SCALE GENOMIC DNA]</scope>
</reference>
<keyword evidence="2" id="KW-0378">Hydrolase</keyword>
<feature type="domain" description="MCM AAA-lid" evidence="1">
    <location>
        <begin position="7"/>
        <end position="48"/>
    </location>
</feature>
<gene>
    <name evidence="2" type="ORF">POVCU2_0086070</name>
</gene>
<dbReference type="InterPro" id="IPR041562">
    <property type="entry name" value="MCM_lid"/>
</dbReference>
<evidence type="ECO:0000313" key="2">
    <source>
        <dbReference type="EMBL" id="SBS94126.1"/>
    </source>
</evidence>
<dbReference type="GO" id="GO:0004386">
    <property type="term" value="F:helicase activity"/>
    <property type="evidence" value="ECO:0007669"/>
    <property type="project" value="UniProtKB-KW"/>
</dbReference>
<dbReference type="Pfam" id="PF17855">
    <property type="entry name" value="MCM_lid"/>
    <property type="match status" value="1"/>
</dbReference>
<dbReference type="InterPro" id="IPR027417">
    <property type="entry name" value="P-loop_NTPase"/>
</dbReference>
<keyword evidence="2" id="KW-0067">ATP-binding</keyword>
<name>A0A1A8WQJ6_PLAOA</name>
<feature type="non-terminal residue" evidence="2">
    <location>
        <position position="1"/>
    </location>
</feature>
<dbReference type="Proteomes" id="UP000078560">
    <property type="component" value="Unassembled WGS sequence"/>
</dbReference>
<evidence type="ECO:0000313" key="3">
    <source>
        <dbReference type="Proteomes" id="UP000078560"/>
    </source>
</evidence>
<dbReference type="EMBL" id="FLQU01001709">
    <property type="protein sequence ID" value="SBS94126.1"/>
    <property type="molecule type" value="Genomic_DNA"/>
</dbReference>
<keyword evidence="2" id="KW-0547">Nucleotide-binding</keyword>
<dbReference type="AlphaFoldDB" id="A0A1A8WQJ6"/>